<dbReference type="SMART" id="SM01250">
    <property type="entry name" value="KAT11"/>
    <property type="match status" value="1"/>
</dbReference>
<evidence type="ECO:0000256" key="1">
    <source>
        <dbReference type="ARBA" id="ARBA00002581"/>
    </source>
</evidence>
<feature type="coiled-coil region" evidence="16">
    <location>
        <begin position="1104"/>
        <end position="1138"/>
    </location>
</feature>
<organism evidence="22 23">
    <name type="scientific">Platanthera guangdongensis</name>
    <dbReference type="NCBI Taxonomy" id="2320717"/>
    <lineage>
        <taxon>Eukaryota</taxon>
        <taxon>Viridiplantae</taxon>
        <taxon>Streptophyta</taxon>
        <taxon>Embryophyta</taxon>
        <taxon>Tracheophyta</taxon>
        <taxon>Spermatophyta</taxon>
        <taxon>Magnoliopsida</taxon>
        <taxon>Liliopsida</taxon>
        <taxon>Asparagales</taxon>
        <taxon>Orchidaceae</taxon>
        <taxon>Orchidoideae</taxon>
        <taxon>Orchideae</taxon>
        <taxon>Orchidinae</taxon>
        <taxon>Platanthera</taxon>
    </lineage>
</organism>
<evidence type="ECO:0000256" key="11">
    <source>
        <dbReference type="ARBA" id="ARBA00023163"/>
    </source>
</evidence>
<dbReference type="PROSITE" id="PS50135">
    <property type="entry name" value="ZF_ZZ_2"/>
    <property type="match status" value="1"/>
</dbReference>
<proteinExistence type="predicted"/>
<keyword evidence="5" id="KW-0479">Metal-binding</keyword>
<dbReference type="EC" id="2.3.1.48" evidence="3"/>
<dbReference type="PANTHER" id="PTHR13808">
    <property type="entry name" value="CBP/P300-RELATED"/>
    <property type="match status" value="1"/>
</dbReference>
<keyword evidence="13" id="KW-0012">Acyltransferase</keyword>
<dbReference type="InterPro" id="IPR013178">
    <property type="entry name" value="Histone_AcTrfase_Rtt109/CBP"/>
</dbReference>
<dbReference type="InterPro" id="IPR011011">
    <property type="entry name" value="Znf_FYVE_PHD"/>
</dbReference>
<dbReference type="SUPFAM" id="SSF57903">
    <property type="entry name" value="FYVE/PHD zinc finger"/>
    <property type="match status" value="1"/>
</dbReference>
<evidence type="ECO:0000256" key="6">
    <source>
        <dbReference type="ARBA" id="ARBA00022771"/>
    </source>
</evidence>
<dbReference type="InterPro" id="IPR035898">
    <property type="entry name" value="TAZ_dom_sf"/>
</dbReference>
<evidence type="ECO:0000259" key="18">
    <source>
        <dbReference type="PROSITE" id="PS50016"/>
    </source>
</evidence>
<dbReference type="SUPFAM" id="SSF57933">
    <property type="entry name" value="TAZ domain"/>
    <property type="match status" value="2"/>
</dbReference>
<keyword evidence="16" id="KW-0175">Coiled coil</keyword>
<dbReference type="Pfam" id="PF08214">
    <property type="entry name" value="HAT_KAT11"/>
    <property type="match status" value="1"/>
</dbReference>
<dbReference type="Pfam" id="PF00628">
    <property type="entry name" value="PHD"/>
    <property type="match status" value="1"/>
</dbReference>
<dbReference type="InterPro" id="IPR013083">
    <property type="entry name" value="Znf_RING/FYVE/PHD"/>
</dbReference>
<feature type="region of interest" description="Disordered" evidence="17">
    <location>
        <begin position="1"/>
        <end position="21"/>
    </location>
</feature>
<dbReference type="PROSITE" id="PS50016">
    <property type="entry name" value="ZF_PHD_2"/>
    <property type="match status" value="1"/>
</dbReference>
<evidence type="ECO:0000256" key="5">
    <source>
        <dbReference type="ARBA" id="ARBA00022723"/>
    </source>
</evidence>
<name>A0ABR2LHC8_9ASPA</name>
<dbReference type="InterPro" id="IPR000433">
    <property type="entry name" value="Znf_ZZ"/>
</dbReference>
<comment type="caution">
    <text evidence="22">The sequence shown here is derived from an EMBL/GenBank/DDBJ whole genome shotgun (WGS) entry which is preliminary data.</text>
</comment>
<evidence type="ECO:0000256" key="4">
    <source>
        <dbReference type="ARBA" id="ARBA00022679"/>
    </source>
</evidence>
<evidence type="ECO:0000256" key="2">
    <source>
        <dbReference type="ARBA" id="ARBA00004123"/>
    </source>
</evidence>
<comment type="subcellular location">
    <subcellularLocation>
        <location evidence="2">Nucleus</location>
    </subcellularLocation>
</comment>
<dbReference type="InterPro" id="IPR031162">
    <property type="entry name" value="CBP_P300_HAT"/>
</dbReference>
<keyword evidence="9" id="KW-0805">Transcription regulation</keyword>
<evidence type="ECO:0000256" key="14">
    <source>
        <dbReference type="ARBA" id="ARBA00048017"/>
    </source>
</evidence>
<evidence type="ECO:0000256" key="10">
    <source>
        <dbReference type="ARBA" id="ARBA00023159"/>
    </source>
</evidence>
<comment type="function">
    <text evidence="1">Acetyltransferase enzyme. Acetylates histones, giving a specific tag for transcriptional activation.</text>
</comment>
<keyword evidence="12" id="KW-0539">Nucleus</keyword>
<evidence type="ECO:0000313" key="23">
    <source>
        <dbReference type="Proteomes" id="UP001412067"/>
    </source>
</evidence>
<dbReference type="SMART" id="SM00551">
    <property type="entry name" value="ZnF_TAZ"/>
    <property type="match status" value="1"/>
</dbReference>
<accession>A0ABR2LHC8</accession>
<dbReference type="InterPro" id="IPR019787">
    <property type="entry name" value="Znf_PHD-finger"/>
</dbReference>
<keyword evidence="8" id="KW-0156">Chromatin regulator</keyword>
<reference evidence="22 23" key="1">
    <citation type="journal article" date="2022" name="Nat. Plants">
        <title>Genomes of leafy and leafless Platanthera orchids illuminate the evolution of mycoheterotrophy.</title>
        <authorList>
            <person name="Li M.H."/>
            <person name="Liu K.W."/>
            <person name="Li Z."/>
            <person name="Lu H.C."/>
            <person name="Ye Q.L."/>
            <person name="Zhang D."/>
            <person name="Wang J.Y."/>
            <person name="Li Y.F."/>
            <person name="Zhong Z.M."/>
            <person name="Liu X."/>
            <person name="Yu X."/>
            <person name="Liu D.K."/>
            <person name="Tu X.D."/>
            <person name="Liu B."/>
            <person name="Hao Y."/>
            <person name="Liao X.Y."/>
            <person name="Jiang Y.T."/>
            <person name="Sun W.H."/>
            <person name="Chen J."/>
            <person name="Chen Y.Q."/>
            <person name="Ai Y."/>
            <person name="Zhai J.W."/>
            <person name="Wu S.S."/>
            <person name="Zhou Z."/>
            <person name="Hsiao Y.Y."/>
            <person name="Wu W.L."/>
            <person name="Chen Y.Y."/>
            <person name="Lin Y.F."/>
            <person name="Hsu J.L."/>
            <person name="Li C.Y."/>
            <person name="Wang Z.W."/>
            <person name="Zhao X."/>
            <person name="Zhong W.Y."/>
            <person name="Ma X.K."/>
            <person name="Ma L."/>
            <person name="Huang J."/>
            <person name="Chen G.Z."/>
            <person name="Huang M.Z."/>
            <person name="Huang L."/>
            <person name="Peng D.H."/>
            <person name="Luo Y.B."/>
            <person name="Zou S.Q."/>
            <person name="Chen S.P."/>
            <person name="Lan S."/>
            <person name="Tsai W.C."/>
            <person name="Van de Peer Y."/>
            <person name="Liu Z.J."/>
        </authorList>
    </citation>
    <scope>NUCLEOTIDE SEQUENCE [LARGE SCALE GENOMIC DNA]</scope>
    <source>
        <strain evidence="22">Lor288</strain>
    </source>
</reference>
<keyword evidence="4" id="KW-0808">Transferase</keyword>
<dbReference type="PROSITE" id="PS01359">
    <property type="entry name" value="ZF_PHD_1"/>
    <property type="match status" value="1"/>
</dbReference>
<evidence type="ECO:0000256" key="17">
    <source>
        <dbReference type="SAM" id="MobiDB-lite"/>
    </source>
</evidence>
<dbReference type="PROSITE" id="PS51727">
    <property type="entry name" value="CBP_P300_HAT"/>
    <property type="match status" value="1"/>
</dbReference>
<dbReference type="Gene3D" id="1.20.1020.10">
    <property type="entry name" value="TAZ domain"/>
    <property type="match status" value="2"/>
</dbReference>
<sequence length="1420" mass="161353">MPSNFAALTPAKRKPPDFQGDCRNRQIIPVPVFGGVKSQTLQGMSGISVQNGYLFDVLENKNKENILNGPWHKEREGRLAVESKQFGQTYPDFAGYQSNEYLSYVSSSASSHYVNNISLPNCSGSHLGDGNFMLGYGLPSSEVIGMPTTSFIPSSTTLNTNPLVLESDMVTNSRFLYPWSNVQPKSLQALGCHSQLQLGHSFLTAPEQAYSMKYRPFKRETHTPWKFSSTPFGNSDPFHHLGEELSPYQQDGFLNAPIPMSNQSKIWHPVPQAEQKGIHVPLNKFTGNCDFITMWKKVVQIQGIFNLCKHTLGCLEACDRVKCKHMKHILSHCLNCQNNVCEQWCAQFKTLLVHYENCVKNDCRMCPPDKISLGKFYKFNSGSTRAGQSVLTSDGDPSSVKLMIKGHHTSSCTSCASEVIDIELTSSSERHVSKNEEQKNLNSLSERMGLENIQSPTFLKVNNEKVFVPEVDNLNLVSGIVLEANHVSSDKVVVEGGWKNLEASSHLPCKEELFEELTSIEFSSPSSQQIILESQDLITSKDSVKEMELEGDAKHVPPIQCKSLEISMHSLYKDVEVHNDCAENIWSRKLKYPELNFDGLNATIEVHQNVNPVSTKSQSEQKLEQIFDEARGEVNSGTSFSLAGSKVGKEPERTISLLNLFTPEGVRVHIGSLTQSINLDKSTTKKTTRFETHKNKSCSLCGMDKLCFQPPLRYCSACMKQINPHGIFYSTKDFDNTASSSGILKLFCNTCYTASRENIRFVKESIPKSHLEQRSNYAETDAVSEELVQCDKCKEWLHEICALFNGKLKNEKSTRMKYTCPFCCLNEIENGMREPLPSCLVIGAKELPRTKLSDHIEQWLFRRLEEERQERAKTLGKSVAEVSTAEDLIVRVVSSVDREFGVKPCIREIFPEDKYPHEFSYKSKAVMLFQVIDGADVLIFAMYVQEYGSECSEPNRRRVCISYIDSAKYFRPEIRAVTGEALRTFVYHELLIGYLDYCKRRYFTSCYIWACPPSKDDDYIFYCHPRTQKIPKSDKLRDWYQKMIRKASKRGIVMENTNLYDHFFIQISESKAKITAARLPYFDMDYWPGEAEFLLQNFNGSKPVKKAKKAKAVVERALRAARRDASFIENEMDALLMNNLGDAIRPIKEDFMVLFLHHTCRHCCQPIIFGGHWICNTCKNVQLCERCHGIEEKLQYKDRHPINARDKHSFHRVEPANMSADTTEEDEIKQCEIFNTRLEFLNFCQGNHYQFDTLRRAKHSTMMILDHLHNPAPPVFESSNGGGMNNDQCDSGHHKEDNDQQSLLLNTRLESTKNGLLMDALLHASKCGDRVCAYTHCRQLKAVFHHGVTCSIRKKGGCEVCAKMWHLILLHANSCTETECRVPRCRDMKQQFQGKLTSIIRRNEGRIKKPESEACIVGGD</sequence>
<dbReference type="Pfam" id="PF02135">
    <property type="entry name" value="zf-TAZ"/>
    <property type="match status" value="2"/>
</dbReference>
<dbReference type="PROSITE" id="PS01357">
    <property type="entry name" value="ZF_ZZ_1"/>
    <property type="match status" value="1"/>
</dbReference>
<feature type="domain" description="TAZ-type" evidence="19">
    <location>
        <begin position="292"/>
        <end position="369"/>
    </location>
</feature>
<evidence type="ECO:0000256" key="8">
    <source>
        <dbReference type="ARBA" id="ARBA00022853"/>
    </source>
</evidence>
<evidence type="ECO:0000259" key="21">
    <source>
        <dbReference type="PROSITE" id="PS51727"/>
    </source>
</evidence>
<evidence type="ECO:0000259" key="20">
    <source>
        <dbReference type="PROSITE" id="PS50135"/>
    </source>
</evidence>
<keyword evidence="6 15" id="KW-0863">Zinc-finger</keyword>
<feature type="domain" description="PHD-type" evidence="18">
    <location>
        <begin position="745"/>
        <end position="826"/>
    </location>
</feature>
<keyword evidence="7" id="KW-0862">Zinc</keyword>
<dbReference type="InterPro" id="IPR001965">
    <property type="entry name" value="Znf_PHD"/>
</dbReference>
<evidence type="ECO:0000256" key="3">
    <source>
        <dbReference type="ARBA" id="ARBA00013184"/>
    </source>
</evidence>
<comment type="catalytic activity">
    <reaction evidence="14">
        <text>L-lysyl-[protein] + acetyl-CoA = N(6)-acetyl-L-lysyl-[protein] + CoA + H(+)</text>
        <dbReference type="Rhea" id="RHEA:45948"/>
        <dbReference type="Rhea" id="RHEA-COMP:9752"/>
        <dbReference type="Rhea" id="RHEA-COMP:10731"/>
        <dbReference type="ChEBI" id="CHEBI:15378"/>
        <dbReference type="ChEBI" id="CHEBI:29969"/>
        <dbReference type="ChEBI" id="CHEBI:57287"/>
        <dbReference type="ChEBI" id="CHEBI:57288"/>
        <dbReference type="ChEBI" id="CHEBI:61930"/>
        <dbReference type="EC" id="2.3.1.48"/>
    </reaction>
</comment>
<evidence type="ECO:0000256" key="16">
    <source>
        <dbReference type="SAM" id="Coils"/>
    </source>
</evidence>
<feature type="domain" description="TAZ-type" evidence="19">
    <location>
        <begin position="1305"/>
        <end position="1388"/>
    </location>
</feature>
<keyword evidence="11" id="KW-0804">Transcription</keyword>
<keyword evidence="23" id="KW-1185">Reference proteome</keyword>
<evidence type="ECO:0000313" key="22">
    <source>
        <dbReference type="EMBL" id="KAK8940352.1"/>
    </source>
</evidence>
<dbReference type="InterPro" id="IPR000197">
    <property type="entry name" value="Znf_TAZ"/>
</dbReference>
<keyword evidence="10" id="KW-0010">Activator</keyword>
<dbReference type="PANTHER" id="PTHR13808:SF39">
    <property type="entry name" value="HISTONE ACETYLTRANSFERASE HAC-LIKE 3-RELATED"/>
    <property type="match status" value="1"/>
</dbReference>
<dbReference type="InterPro" id="IPR019786">
    <property type="entry name" value="Zinc_finger_PHD-type_CS"/>
</dbReference>
<feature type="domain" description="CBP/p300-type HAT" evidence="21">
    <location>
        <begin position="841"/>
        <end position="1273"/>
    </location>
</feature>
<dbReference type="EMBL" id="JBBWWR010000020">
    <property type="protein sequence ID" value="KAK8940352.1"/>
    <property type="molecule type" value="Genomic_DNA"/>
</dbReference>
<dbReference type="SMART" id="SM00249">
    <property type="entry name" value="PHD"/>
    <property type="match status" value="1"/>
</dbReference>
<evidence type="ECO:0000256" key="12">
    <source>
        <dbReference type="ARBA" id="ARBA00023242"/>
    </source>
</evidence>
<evidence type="ECO:0000256" key="15">
    <source>
        <dbReference type="PROSITE-ProRule" id="PRU00228"/>
    </source>
</evidence>
<gene>
    <name evidence="22" type="primary">HAC1</name>
    <name evidence="22" type="ORF">KSP40_PGU002722</name>
</gene>
<dbReference type="Gene3D" id="3.30.40.10">
    <property type="entry name" value="Zinc/RING finger domain, C3HC4 (zinc finger)"/>
    <property type="match status" value="1"/>
</dbReference>
<dbReference type="SUPFAM" id="SSF57850">
    <property type="entry name" value="RING/U-box"/>
    <property type="match status" value="1"/>
</dbReference>
<evidence type="ECO:0000256" key="13">
    <source>
        <dbReference type="ARBA" id="ARBA00023315"/>
    </source>
</evidence>
<dbReference type="Proteomes" id="UP001412067">
    <property type="component" value="Unassembled WGS sequence"/>
</dbReference>
<feature type="domain" description="ZZ-type" evidence="20">
    <location>
        <begin position="1155"/>
        <end position="1218"/>
    </location>
</feature>
<evidence type="ECO:0000259" key="19">
    <source>
        <dbReference type="PROSITE" id="PS50134"/>
    </source>
</evidence>
<evidence type="ECO:0000256" key="9">
    <source>
        <dbReference type="ARBA" id="ARBA00023015"/>
    </source>
</evidence>
<evidence type="ECO:0000256" key="7">
    <source>
        <dbReference type="ARBA" id="ARBA00022833"/>
    </source>
</evidence>
<dbReference type="PROSITE" id="PS50134">
    <property type="entry name" value="ZF_TAZ"/>
    <property type="match status" value="2"/>
</dbReference>
<protein>
    <recommendedName>
        <fullName evidence="3">histone acetyltransferase</fullName>
        <ecNumber evidence="3">2.3.1.48</ecNumber>
    </recommendedName>
</protein>